<dbReference type="AlphaFoldDB" id="P96001"/>
<accession>P96001</accession>
<reference evidence="2" key="1">
    <citation type="journal article" date="1996" name="Mol. Microbiol.">
        <title>Organizational characteristics and information content of an archaeal genome: 156 kb of sequence from Sulfolobus solfataricus P2.</title>
        <authorList>
            <person name="Sensen C.W."/>
            <person name="Klenk H.P."/>
            <person name="Singh R.K."/>
            <person name="Allard G."/>
            <person name="Chan C.C."/>
            <person name="Liu Q.Y."/>
            <person name="Penny S.L."/>
            <person name="Young F."/>
            <person name="Schenk M.E."/>
            <person name="Gaasterland T."/>
            <person name="Doolittle W.F."/>
            <person name="Ragan M.A."/>
            <person name="Charlebois R.L."/>
        </authorList>
    </citation>
    <scope>NUCLEOTIDE SEQUENCE</scope>
    <source>
        <strain evidence="2">P2</strain>
    </source>
</reference>
<evidence type="ECO:0000313" key="2">
    <source>
        <dbReference type="EMBL" id="CAA69543.1"/>
    </source>
</evidence>
<feature type="region of interest" description="Disordered" evidence="1">
    <location>
        <begin position="16"/>
        <end position="42"/>
    </location>
</feature>
<feature type="region of interest" description="Disordered" evidence="1">
    <location>
        <begin position="76"/>
        <end position="101"/>
    </location>
</feature>
<evidence type="ECO:0000256" key="1">
    <source>
        <dbReference type="SAM" id="MobiDB-lite"/>
    </source>
</evidence>
<organism evidence="2">
    <name type="scientific">Saccharolobus solfataricus</name>
    <name type="common">Sulfolobus solfataricus</name>
    <dbReference type="NCBI Taxonomy" id="2287"/>
    <lineage>
        <taxon>Archaea</taxon>
        <taxon>Thermoproteota</taxon>
        <taxon>Thermoprotei</taxon>
        <taxon>Sulfolobales</taxon>
        <taxon>Sulfolobaceae</taxon>
        <taxon>Saccharolobus</taxon>
    </lineage>
</organism>
<protein>
    <submittedName>
        <fullName evidence="2">Orf c05012 protein</fullName>
    </submittedName>
</protein>
<name>P96001_SACSO</name>
<proteinExistence type="predicted"/>
<dbReference type="EMBL" id="Y08257">
    <property type="protein sequence ID" value="CAA69543.1"/>
    <property type="molecule type" value="Genomic_DNA"/>
</dbReference>
<sequence length="101" mass="11135">MTFINTLKNNKDIYKDGVREGGGSRQSLLPARRNAGTSNSYPMVSPICRSQWSDEACPAGLGGHGLSLRRERKYHDSWGNRRGPEGSSRAWTPAFAGQQPE</sequence>
<gene>
    <name evidence="2" type="primary">orf c05012</name>
</gene>
<dbReference type="PIR" id="S75429">
    <property type="entry name" value="S75429"/>
</dbReference>